<dbReference type="Pfam" id="PF13602">
    <property type="entry name" value="ADH_zinc_N_2"/>
    <property type="match status" value="1"/>
</dbReference>
<dbReference type="EMBL" id="CAFBMK010000015">
    <property type="protein sequence ID" value="CAB4898725.1"/>
    <property type="molecule type" value="Genomic_DNA"/>
</dbReference>
<feature type="region of interest" description="Disordered" evidence="1">
    <location>
        <begin position="1"/>
        <end position="30"/>
    </location>
</feature>
<dbReference type="Gene3D" id="3.40.50.720">
    <property type="entry name" value="NAD(P)-binding Rossmann-like Domain"/>
    <property type="match status" value="1"/>
</dbReference>
<proteinExistence type="predicted"/>
<dbReference type="SUPFAM" id="SSF51735">
    <property type="entry name" value="NAD(P)-binding Rossmann-fold domains"/>
    <property type="match status" value="1"/>
</dbReference>
<evidence type="ECO:0000313" key="3">
    <source>
        <dbReference type="EMBL" id="CAB4898725.1"/>
    </source>
</evidence>
<accession>A0A6J7G021</accession>
<name>A0A6J7G021_9ZZZZ</name>
<dbReference type="InterPro" id="IPR051397">
    <property type="entry name" value="Zn-ADH-like_protein"/>
</dbReference>
<dbReference type="InterPro" id="IPR020843">
    <property type="entry name" value="ER"/>
</dbReference>
<evidence type="ECO:0000259" key="2">
    <source>
        <dbReference type="SMART" id="SM00829"/>
    </source>
</evidence>
<sequence length="380" mass="40192">MKTSPPTPRPSTARPSDGPDRPATTRTREPVVRRASQVVLPAVGDPETLRVVRRELPAPAAGEALVRVEATGVSFAEQQMRRGRYYDQPAFPFVPGYDLVGVVDEVGADVTGLAVGDRVAALTKTGGWATHVLLDARDLVPVPDGVAAEDAETAIVNGVTAWRMLHRSARVRSGQTVVVLGAAGGVGSFLVGLARDAGVRVIGVVGTPQLGAVAAMGAEPVDHRREDVAARVRELAPEGVAAVFDHVGGPGIRDSWRMLAPGGTLVSYGTASTRDDAGDPRVPVLRLLARLAVWHVLPNRRRATFFDLWNGRRRNPSAYRRALREDLTAVLELLRDGRIAPAVAGRFALEDAAAAMRLAERGGLTGKVLLLPGTASTPTS</sequence>
<dbReference type="SUPFAM" id="SSF50129">
    <property type="entry name" value="GroES-like"/>
    <property type="match status" value="1"/>
</dbReference>
<evidence type="ECO:0000256" key="1">
    <source>
        <dbReference type="SAM" id="MobiDB-lite"/>
    </source>
</evidence>
<dbReference type="CDD" id="cd08273">
    <property type="entry name" value="MDR8"/>
    <property type="match status" value="1"/>
</dbReference>
<dbReference type="Gene3D" id="3.90.180.10">
    <property type="entry name" value="Medium-chain alcohol dehydrogenases, catalytic domain"/>
    <property type="match status" value="1"/>
</dbReference>
<organism evidence="3">
    <name type="scientific">freshwater metagenome</name>
    <dbReference type="NCBI Taxonomy" id="449393"/>
    <lineage>
        <taxon>unclassified sequences</taxon>
        <taxon>metagenomes</taxon>
        <taxon>ecological metagenomes</taxon>
    </lineage>
</organism>
<dbReference type="InterPro" id="IPR036291">
    <property type="entry name" value="NAD(P)-bd_dom_sf"/>
</dbReference>
<dbReference type="PANTHER" id="PTHR43677">
    <property type="entry name" value="SHORT-CHAIN DEHYDROGENASE/REDUCTASE"/>
    <property type="match status" value="1"/>
</dbReference>
<dbReference type="InterPro" id="IPR013154">
    <property type="entry name" value="ADH-like_N"/>
</dbReference>
<dbReference type="GO" id="GO:0016491">
    <property type="term" value="F:oxidoreductase activity"/>
    <property type="evidence" value="ECO:0007669"/>
    <property type="project" value="InterPro"/>
</dbReference>
<dbReference type="SMART" id="SM00829">
    <property type="entry name" value="PKS_ER"/>
    <property type="match status" value="1"/>
</dbReference>
<dbReference type="Pfam" id="PF08240">
    <property type="entry name" value="ADH_N"/>
    <property type="match status" value="1"/>
</dbReference>
<dbReference type="PANTHER" id="PTHR43677:SF4">
    <property type="entry name" value="QUINONE OXIDOREDUCTASE-LIKE PROTEIN 2"/>
    <property type="match status" value="1"/>
</dbReference>
<reference evidence="3" key="1">
    <citation type="submission" date="2020-05" db="EMBL/GenBank/DDBJ databases">
        <authorList>
            <person name="Chiriac C."/>
            <person name="Salcher M."/>
            <person name="Ghai R."/>
            <person name="Kavagutti S V."/>
        </authorList>
    </citation>
    <scope>NUCLEOTIDE SEQUENCE</scope>
</reference>
<protein>
    <submittedName>
        <fullName evidence="3">Unannotated protein</fullName>
    </submittedName>
</protein>
<gene>
    <name evidence="3" type="ORF">UFOPK3564_00448</name>
</gene>
<dbReference type="InterPro" id="IPR011032">
    <property type="entry name" value="GroES-like_sf"/>
</dbReference>
<dbReference type="AlphaFoldDB" id="A0A6J7G021"/>
<feature type="domain" description="Enoyl reductase (ER)" evidence="2">
    <location>
        <begin position="44"/>
        <end position="370"/>
    </location>
</feature>